<organism evidence="2 3">
    <name type="scientific">Dickeya poaceiphila</name>
    <dbReference type="NCBI Taxonomy" id="568768"/>
    <lineage>
        <taxon>Bacteria</taxon>
        <taxon>Pseudomonadati</taxon>
        <taxon>Pseudomonadota</taxon>
        <taxon>Gammaproteobacteria</taxon>
        <taxon>Enterobacterales</taxon>
        <taxon>Pectobacteriaceae</taxon>
        <taxon>Dickeya</taxon>
    </lineage>
</organism>
<reference evidence="2 3" key="1">
    <citation type="journal article" date="2019" name="Environ. Microbiol.">
        <title>The phytopathogenic nature of Dickeya aquatica 174/2 and the dynamic early evolution of Dickeya pathogenicity.</title>
        <authorList>
            <person name="Duprey A."/>
            <person name="Taib N."/>
            <person name="Leonard S."/>
            <person name="Garin T."/>
            <person name="Flandrois J.P."/>
            <person name="Nasser W."/>
            <person name="Brochier-Armanet C."/>
            <person name="Reverchon S."/>
        </authorList>
    </citation>
    <scope>NUCLEOTIDE SEQUENCE [LARGE SCALE GENOMIC DNA]</scope>
    <source>
        <strain evidence="2 3">NCPPB 569</strain>
    </source>
</reference>
<evidence type="ECO:0008006" key="4">
    <source>
        <dbReference type="Google" id="ProtNLM"/>
    </source>
</evidence>
<evidence type="ECO:0000313" key="2">
    <source>
        <dbReference type="EMBL" id="QDX29564.1"/>
    </source>
</evidence>
<sequence length="214" mass="24529">MNKKIVLLLALSAAGCAMTPEQIKEYQRTESETYEPVKEFWPNGHGRTWYKSVKELKQDYLSHTGSNLTADTSKCGTDKNCYHTAYLSAFDNGIREFDEKEKQAADKKEKDCQASKECMDNRSITKYSQQLQMRYQYLLSSNPYQQSDIDYAVRTICERAAGQQSIGVPLDEVVTRLQDAPGLDPNSRIAIVDIAKSCWNLQQLKYDWKKSLRV</sequence>
<dbReference type="AlphaFoldDB" id="A0A5B8I4J5"/>
<proteinExistence type="predicted"/>
<dbReference type="PROSITE" id="PS51257">
    <property type="entry name" value="PROKAR_LIPOPROTEIN"/>
    <property type="match status" value="1"/>
</dbReference>
<keyword evidence="3" id="KW-1185">Reference proteome</keyword>
<feature type="signal peptide" evidence="1">
    <location>
        <begin position="1"/>
        <end position="19"/>
    </location>
</feature>
<accession>A0A5B8I4J5</accession>
<evidence type="ECO:0000256" key="1">
    <source>
        <dbReference type="SAM" id="SignalP"/>
    </source>
</evidence>
<name>A0A5B8I4J5_9GAMM</name>
<feature type="chain" id="PRO_5023149629" description="Lipoprotein" evidence="1">
    <location>
        <begin position="20"/>
        <end position="214"/>
    </location>
</feature>
<dbReference type="STRING" id="568768.GCA_000406125_02509"/>
<evidence type="ECO:0000313" key="3">
    <source>
        <dbReference type="Proteomes" id="UP000320591"/>
    </source>
</evidence>
<dbReference type="EMBL" id="CP042220">
    <property type="protein sequence ID" value="QDX29564.1"/>
    <property type="molecule type" value="Genomic_DNA"/>
</dbReference>
<dbReference type="KEGG" id="dic:Dpoa569_0001349"/>
<keyword evidence="1" id="KW-0732">Signal</keyword>
<dbReference type="OrthoDB" id="6637812at2"/>
<gene>
    <name evidence="2" type="ORF">Dpoa569_0001349</name>
</gene>
<protein>
    <recommendedName>
        <fullName evidence="4">Lipoprotein</fullName>
    </recommendedName>
</protein>
<dbReference type="RefSeq" id="WP_042871449.1">
    <property type="nucleotide sequence ID" value="NZ_CM001975.1"/>
</dbReference>
<dbReference type="Proteomes" id="UP000320591">
    <property type="component" value="Chromosome"/>
</dbReference>